<comment type="caution">
    <text evidence="2">The sequence shown here is derived from an EMBL/GenBank/DDBJ whole genome shotgun (WGS) entry which is preliminary data.</text>
</comment>
<name>A0A3N9U2T3_9BACI</name>
<dbReference type="EMBL" id="RRCT01000037">
    <property type="protein sequence ID" value="RQW70959.1"/>
    <property type="molecule type" value="Genomic_DNA"/>
</dbReference>
<sequence length="62" mass="7302">MSDKKDFDAYSNYDDRPKVEKTKAKTIDYSIQHTREEFAEEHHPAPQKNDSKNASRQSPFEN</sequence>
<evidence type="ECO:0000313" key="2">
    <source>
        <dbReference type="EMBL" id="RQW70959.1"/>
    </source>
</evidence>
<evidence type="ECO:0000256" key="1">
    <source>
        <dbReference type="SAM" id="MobiDB-lite"/>
    </source>
</evidence>
<feature type="region of interest" description="Disordered" evidence="1">
    <location>
        <begin position="1"/>
        <end position="62"/>
    </location>
</feature>
<organism evidence="2 3">
    <name type="scientific">Lysinibacillus composti</name>
    <dbReference type="NCBI Taxonomy" id="720633"/>
    <lineage>
        <taxon>Bacteria</taxon>
        <taxon>Bacillati</taxon>
        <taxon>Bacillota</taxon>
        <taxon>Bacilli</taxon>
        <taxon>Bacillales</taxon>
        <taxon>Bacillaceae</taxon>
        <taxon>Lysinibacillus</taxon>
    </lineage>
</organism>
<dbReference type="AlphaFoldDB" id="A0A3N9U2T3"/>
<protein>
    <submittedName>
        <fullName evidence="2">Uncharacterized protein</fullName>
    </submittedName>
</protein>
<feature type="compositionally biased region" description="Basic and acidic residues" evidence="1">
    <location>
        <begin position="1"/>
        <end position="26"/>
    </location>
</feature>
<dbReference type="RefSeq" id="WP_124767021.1">
    <property type="nucleotide sequence ID" value="NZ_JAFBDY010000040.1"/>
</dbReference>
<dbReference type="Proteomes" id="UP000274033">
    <property type="component" value="Unassembled WGS sequence"/>
</dbReference>
<gene>
    <name evidence="2" type="ORF">EBB45_19750</name>
</gene>
<accession>A0A3N9U2T3</accession>
<feature type="compositionally biased region" description="Basic and acidic residues" evidence="1">
    <location>
        <begin position="33"/>
        <end position="53"/>
    </location>
</feature>
<reference evidence="2 3" key="1">
    <citation type="journal article" date="2013" name="J. Microbiol.">
        <title>Lysinibacillus chungkukjangi sp. nov., isolated from Chungkukjang, Korean fermented soybean food.</title>
        <authorList>
            <person name="Kim S.J."/>
            <person name="Jang Y.H."/>
            <person name="Hamada M."/>
            <person name="Ahn J.H."/>
            <person name="Weon H.Y."/>
            <person name="Suzuki K."/>
            <person name="Whang K.S."/>
            <person name="Kwon S.W."/>
        </authorList>
    </citation>
    <scope>NUCLEOTIDE SEQUENCE [LARGE SCALE GENOMIC DNA]</scope>
    <source>
        <strain evidence="2 3">MCCC 1A12701</strain>
    </source>
</reference>
<evidence type="ECO:0000313" key="3">
    <source>
        <dbReference type="Proteomes" id="UP000274033"/>
    </source>
</evidence>
<keyword evidence="3" id="KW-1185">Reference proteome</keyword>
<proteinExistence type="predicted"/>